<dbReference type="EMBL" id="FMHG01000001">
    <property type="protein sequence ID" value="SCJ46590.1"/>
    <property type="molecule type" value="Genomic_DNA"/>
</dbReference>
<comment type="similarity">
    <text evidence="1 5">Belongs to the pyrroline-5-carboxylate reductase family.</text>
</comment>
<dbReference type="GO" id="GO:0004735">
    <property type="term" value="F:pyrroline-5-carboxylate reductase activity"/>
    <property type="evidence" value="ECO:0007669"/>
    <property type="project" value="UniProtKB-UniRule"/>
</dbReference>
<feature type="domain" description="Pyrroline-5-carboxylate reductase catalytic N-terminal" evidence="8">
    <location>
        <begin position="5"/>
        <end position="99"/>
    </location>
</feature>
<sequence>MNTETIGFIGAGNMAEAIIKGIDGSGLVPAANIGVCDISPQRLEHFAALGHQTFSDAGDCSKFAQYLFLSVKPQQIDDVLDALSSQVHDDMVVVSIAAGITAPYIRQRLGRPQLQVIPVMPNTPLLIGEGAVAIGRGPQTAPQALQFVGDIFAASGKVWYIDEDKLNEIIPANGSSPAFIYFYTKLFCDCLHQQYGIDREMAKEMFCQTLIGSAKMMLAPGADIDDLIAKVCSKGGTTIAGIDGFVEKGMPQAVEHGIKACVDRAYELGKK</sequence>
<dbReference type="Gene3D" id="3.40.50.720">
    <property type="entry name" value="NAD(P)-binding Rossmann-like Domain"/>
    <property type="match status" value="1"/>
</dbReference>
<dbReference type="Pfam" id="PF14748">
    <property type="entry name" value="P5CR_dimer"/>
    <property type="match status" value="1"/>
</dbReference>
<keyword evidence="2 5" id="KW-0641">Proline biosynthesis</keyword>
<name>A0A1C6GMW9_9FIRM</name>
<reference evidence="10" key="1">
    <citation type="submission" date="2015-09" db="EMBL/GenBank/DDBJ databases">
        <authorList>
            <consortium name="Pathogen Informatics"/>
        </authorList>
    </citation>
    <scope>NUCLEOTIDE SEQUENCE</scope>
    <source>
        <strain evidence="10">2789STDY5834896</strain>
    </source>
</reference>
<dbReference type="InterPro" id="IPR008927">
    <property type="entry name" value="6-PGluconate_DH-like_C_sf"/>
</dbReference>
<evidence type="ECO:0000259" key="9">
    <source>
        <dbReference type="Pfam" id="PF14748"/>
    </source>
</evidence>
<comment type="pathway">
    <text evidence="5">Amino-acid biosynthesis; L-proline biosynthesis; L-proline from L-glutamate 5-semialdehyde: step 1/1.</text>
</comment>
<dbReference type="SUPFAM" id="SSF48179">
    <property type="entry name" value="6-phosphogluconate dehydrogenase C-terminal domain-like"/>
    <property type="match status" value="1"/>
</dbReference>
<dbReference type="InterPro" id="IPR029036">
    <property type="entry name" value="P5CR_dimer"/>
</dbReference>
<evidence type="ECO:0000256" key="1">
    <source>
        <dbReference type="ARBA" id="ARBA00005525"/>
    </source>
</evidence>
<keyword evidence="5" id="KW-0963">Cytoplasm</keyword>
<dbReference type="PIRSF" id="PIRSF000193">
    <property type="entry name" value="Pyrrol-5-carb_rd"/>
    <property type="match status" value="1"/>
</dbReference>
<dbReference type="EC" id="1.5.1.2" evidence="5 6"/>
<keyword evidence="5" id="KW-0028">Amino-acid biosynthesis</keyword>
<evidence type="ECO:0000259" key="8">
    <source>
        <dbReference type="Pfam" id="PF03807"/>
    </source>
</evidence>
<evidence type="ECO:0000256" key="4">
    <source>
        <dbReference type="ARBA" id="ARBA00023002"/>
    </source>
</evidence>
<feature type="binding site" evidence="7">
    <location>
        <begin position="9"/>
        <end position="14"/>
    </location>
    <ligand>
        <name>NADP(+)</name>
        <dbReference type="ChEBI" id="CHEBI:58349"/>
    </ligand>
</feature>
<dbReference type="InterPro" id="IPR036291">
    <property type="entry name" value="NAD(P)-bd_dom_sf"/>
</dbReference>
<dbReference type="InterPro" id="IPR000304">
    <property type="entry name" value="Pyrroline-COOH_reductase"/>
</dbReference>
<accession>A0A1C6GMW9</accession>
<dbReference type="UniPathway" id="UPA00098">
    <property type="reaction ID" value="UER00361"/>
</dbReference>
<proteinExistence type="inferred from homology"/>
<dbReference type="Gene3D" id="1.10.3730.10">
    <property type="entry name" value="ProC C-terminal domain-like"/>
    <property type="match status" value="1"/>
</dbReference>
<keyword evidence="4 5" id="KW-0560">Oxidoreductase</keyword>
<keyword evidence="3 5" id="KW-0521">NADP</keyword>
<evidence type="ECO:0000313" key="10">
    <source>
        <dbReference type="EMBL" id="SCJ46590.1"/>
    </source>
</evidence>
<comment type="subcellular location">
    <subcellularLocation>
        <location evidence="5">Cytoplasm</location>
    </subcellularLocation>
</comment>
<feature type="domain" description="Pyrroline-5-carboxylate reductase dimerisation" evidence="9">
    <location>
        <begin position="163"/>
        <end position="268"/>
    </location>
</feature>
<dbReference type="AlphaFoldDB" id="A0A1C6GMW9"/>
<comment type="catalytic activity">
    <reaction evidence="5">
        <text>L-proline + NADP(+) = (S)-1-pyrroline-5-carboxylate + NADPH + 2 H(+)</text>
        <dbReference type="Rhea" id="RHEA:14109"/>
        <dbReference type="ChEBI" id="CHEBI:15378"/>
        <dbReference type="ChEBI" id="CHEBI:17388"/>
        <dbReference type="ChEBI" id="CHEBI:57783"/>
        <dbReference type="ChEBI" id="CHEBI:58349"/>
        <dbReference type="ChEBI" id="CHEBI:60039"/>
        <dbReference type="EC" id="1.5.1.2"/>
    </reaction>
</comment>
<evidence type="ECO:0000256" key="2">
    <source>
        <dbReference type="ARBA" id="ARBA00022650"/>
    </source>
</evidence>
<dbReference type="NCBIfam" id="TIGR00112">
    <property type="entry name" value="proC"/>
    <property type="match status" value="1"/>
</dbReference>
<evidence type="ECO:0000256" key="7">
    <source>
        <dbReference type="PIRSR" id="PIRSR000193-1"/>
    </source>
</evidence>
<dbReference type="GO" id="GO:0055129">
    <property type="term" value="P:L-proline biosynthetic process"/>
    <property type="evidence" value="ECO:0007669"/>
    <property type="project" value="UniProtKB-UniRule"/>
</dbReference>
<dbReference type="GO" id="GO:0005737">
    <property type="term" value="C:cytoplasm"/>
    <property type="evidence" value="ECO:0007669"/>
    <property type="project" value="UniProtKB-SubCell"/>
</dbReference>
<evidence type="ECO:0000256" key="6">
    <source>
        <dbReference type="NCBIfam" id="TIGR00112"/>
    </source>
</evidence>
<protein>
    <recommendedName>
        <fullName evidence="5 6">Pyrroline-5-carboxylate reductase</fullName>
        <shortName evidence="5">P5C reductase</shortName>
        <shortName evidence="5">P5CR</shortName>
        <ecNumber evidence="5 6">1.5.1.2</ecNumber>
    </recommendedName>
    <alternativeName>
        <fullName evidence="5">PCA reductase</fullName>
    </alternativeName>
</protein>
<evidence type="ECO:0000256" key="5">
    <source>
        <dbReference type="HAMAP-Rule" id="MF_01925"/>
    </source>
</evidence>
<dbReference type="PANTHER" id="PTHR11645">
    <property type="entry name" value="PYRROLINE-5-CARBOXYLATE REDUCTASE"/>
    <property type="match status" value="1"/>
</dbReference>
<dbReference type="HAMAP" id="MF_01925">
    <property type="entry name" value="P5C_reductase"/>
    <property type="match status" value="1"/>
</dbReference>
<comment type="catalytic activity">
    <reaction evidence="5">
        <text>L-proline + NAD(+) = (S)-1-pyrroline-5-carboxylate + NADH + 2 H(+)</text>
        <dbReference type="Rhea" id="RHEA:14105"/>
        <dbReference type="ChEBI" id="CHEBI:15378"/>
        <dbReference type="ChEBI" id="CHEBI:17388"/>
        <dbReference type="ChEBI" id="CHEBI:57540"/>
        <dbReference type="ChEBI" id="CHEBI:57945"/>
        <dbReference type="ChEBI" id="CHEBI:60039"/>
        <dbReference type="EC" id="1.5.1.2"/>
    </reaction>
</comment>
<dbReference type="Pfam" id="PF03807">
    <property type="entry name" value="F420_oxidored"/>
    <property type="match status" value="1"/>
</dbReference>
<dbReference type="PANTHER" id="PTHR11645:SF0">
    <property type="entry name" value="PYRROLINE-5-CARBOXYLATE REDUCTASE 3"/>
    <property type="match status" value="1"/>
</dbReference>
<comment type="function">
    <text evidence="5">Catalyzes the reduction of 1-pyrroline-5-carboxylate (PCA) to L-proline.</text>
</comment>
<evidence type="ECO:0000256" key="3">
    <source>
        <dbReference type="ARBA" id="ARBA00022857"/>
    </source>
</evidence>
<dbReference type="SUPFAM" id="SSF51735">
    <property type="entry name" value="NAD(P)-binding Rossmann-fold domains"/>
    <property type="match status" value="1"/>
</dbReference>
<gene>
    <name evidence="5 10" type="primary">proC</name>
    <name evidence="10" type="ORF">SAMEA3545359_00460</name>
</gene>
<organism evidence="10">
    <name type="scientific">uncultured Anaerotruncus sp</name>
    <dbReference type="NCBI Taxonomy" id="905011"/>
    <lineage>
        <taxon>Bacteria</taxon>
        <taxon>Bacillati</taxon>
        <taxon>Bacillota</taxon>
        <taxon>Clostridia</taxon>
        <taxon>Eubacteriales</taxon>
        <taxon>Oscillospiraceae</taxon>
        <taxon>Anaerotruncus</taxon>
        <taxon>environmental samples</taxon>
    </lineage>
</organism>
<dbReference type="InterPro" id="IPR028939">
    <property type="entry name" value="P5C_Rdtase_cat_N"/>
</dbReference>